<keyword evidence="5" id="KW-0445">Lipid transport</keyword>
<dbReference type="InterPro" id="IPR002155">
    <property type="entry name" value="Thiolase"/>
</dbReference>
<protein>
    <recommendedName>
        <fullName evidence="2">propanoyl-CoA C-acyltransferase</fullName>
        <ecNumber evidence="2">2.3.1.176</ecNumber>
    </recommendedName>
    <alternativeName>
        <fullName evidence="8">Propanoyl-CoA C-acyltransferase</fullName>
    </alternativeName>
</protein>
<dbReference type="SUPFAM" id="SSF53901">
    <property type="entry name" value="Thiolase-like"/>
    <property type="match status" value="2"/>
</dbReference>
<dbReference type="InterPro" id="IPR055140">
    <property type="entry name" value="Thiolase_C_2"/>
</dbReference>
<dbReference type="CDD" id="cd00829">
    <property type="entry name" value="SCP-x_thiolase"/>
    <property type="match status" value="1"/>
</dbReference>
<evidence type="ECO:0000256" key="8">
    <source>
        <dbReference type="ARBA" id="ARBA00032316"/>
    </source>
</evidence>
<keyword evidence="3" id="KW-0813">Transport</keyword>
<evidence type="ECO:0000256" key="6">
    <source>
        <dbReference type="ARBA" id="ARBA00023121"/>
    </source>
</evidence>
<gene>
    <name evidence="12" type="ORF">CXG81DRAFT_29696</name>
</gene>
<evidence type="ECO:0000256" key="3">
    <source>
        <dbReference type="ARBA" id="ARBA00022448"/>
    </source>
</evidence>
<dbReference type="InterPro" id="IPR020615">
    <property type="entry name" value="Thiolase_acyl_enz_int_AS"/>
</dbReference>
<dbReference type="GO" id="GO:0008289">
    <property type="term" value="F:lipid binding"/>
    <property type="evidence" value="ECO:0007669"/>
    <property type="project" value="UniProtKB-KW"/>
</dbReference>
<evidence type="ECO:0000259" key="10">
    <source>
        <dbReference type="Pfam" id="PF00108"/>
    </source>
</evidence>
<dbReference type="InterPro" id="IPR020616">
    <property type="entry name" value="Thiolase_N"/>
</dbReference>
<dbReference type="GO" id="GO:0006869">
    <property type="term" value="P:lipid transport"/>
    <property type="evidence" value="ECO:0007669"/>
    <property type="project" value="UniProtKB-KW"/>
</dbReference>
<evidence type="ECO:0000259" key="11">
    <source>
        <dbReference type="Pfam" id="PF22691"/>
    </source>
</evidence>
<name>A0A4P9X8U1_9FUNG</name>
<keyword evidence="4" id="KW-0808">Transferase</keyword>
<dbReference type="PANTHER" id="PTHR42870:SF1">
    <property type="entry name" value="NON-SPECIFIC LIPID-TRANSFER PROTEIN-LIKE 2"/>
    <property type="match status" value="1"/>
</dbReference>
<dbReference type="EC" id="2.3.1.176" evidence="2"/>
<accession>A0A4P9X8U1</accession>
<dbReference type="GO" id="GO:0016747">
    <property type="term" value="F:acyltransferase activity, transferring groups other than amino-acyl groups"/>
    <property type="evidence" value="ECO:0007669"/>
    <property type="project" value="InterPro"/>
</dbReference>
<reference evidence="13" key="1">
    <citation type="journal article" date="2018" name="Nat. Microbiol.">
        <title>Leveraging single-cell genomics to expand the fungal tree of life.</title>
        <authorList>
            <person name="Ahrendt S.R."/>
            <person name="Quandt C.A."/>
            <person name="Ciobanu D."/>
            <person name="Clum A."/>
            <person name="Salamov A."/>
            <person name="Andreopoulos B."/>
            <person name="Cheng J.F."/>
            <person name="Woyke T."/>
            <person name="Pelin A."/>
            <person name="Henrissat B."/>
            <person name="Reynolds N.K."/>
            <person name="Benny G.L."/>
            <person name="Smith M.E."/>
            <person name="James T.Y."/>
            <person name="Grigoriev I.V."/>
        </authorList>
    </citation>
    <scope>NUCLEOTIDE SEQUENCE [LARGE SCALE GENOMIC DNA]</scope>
    <source>
        <strain evidence="13">ATCC 52028</strain>
    </source>
</reference>
<evidence type="ECO:0000256" key="4">
    <source>
        <dbReference type="ARBA" id="ARBA00022679"/>
    </source>
</evidence>
<dbReference type="Pfam" id="PF22691">
    <property type="entry name" value="Thiolase_C_1"/>
    <property type="match status" value="1"/>
</dbReference>
<dbReference type="PROSITE" id="PS00737">
    <property type="entry name" value="THIOLASE_2"/>
    <property type="match status" value="1"/>
</dbReference>
<evidence type="ECO:0000256" key="1">
    <source>
        <dbReference type="ARBA" id="ARBA00004275"/>
    </source>
</evidence>
<feature type="region of interest" description="Disordered" evidence="9">
    <location>
        <begin position="426"/>
        <end position="455"/>
    </location>
</feature>
<evidence type="ECO:0000256" key="7">
    <source>
        <dbReference type="ARBA" id="ARBA00023140"/>
    </source>
</evidence>
<comment type="subcellular location">
    <subcellularLocation>
        <location evidence="1">Peroxisome</location>
    </subcellularLocation>
</comment>
<dbReference type="EMBL" id="ML014164">
    <property type="protein sequence ID" value="RKP01685.1"/>
    <property type="molecule type" value="Genomic_DNA"/>
</dbReference>
<dbReference type="InterPro" id="IPR016039">
    <property type="entry name" value="Thiolase-like"/>
</dbReference>
<feature type="domain" description="Thiolase C-terminal" evidence="11">
    <location>
        <begin position="270"/>
        <end position="399"/>
    </location>
</feature>
<dbReference type="NCBIfam" id="NF006102">
    <property type="entry name" value="PRK08256.1"/>
    <property type="match status" value="1"/>
</dbReference>
<keyword evidence="13" id="KW-1185">Reference proteome</keyword>
<proteinExistence type="predicted"/>
<keyword evidence="7" id="KW-0576">Peroxisome</keyword>
<dbReference type="OrthoDB" id="542135at2759"/>
<dbReference type="GO" id="GO:0005777">
    <property type="term" value="C:peroxisome"/>
    <property type="evidence" value="ECO:0007669"/>
    <property type="project" value="UniProtKB-SubCell"/>
</dbReference>
<dbReference type="Gene3D" id="3.40.47.10">
    <property type="match status" value="1"/>
</dbReference>
<dbReference type="PROSITE" id="PS00098">
    <property type="entry name" value="THIOLASE_1"/>
    <property type="match status" value="1"/>
</dbReference>
<dbReference type="PIRSF" id="PIRSF000429">
    <property type="entry name" value="Ac-CoA_Ac_transf"/>
    <property type="match status" value="1"/>
</dbReference>
<dbReference type="InterPro" id="IPR020613">
    <property type="entry name" value="Thiolase_CS"/>
</dbReference>
<dbReference type="STRING" id="1555241.A0A4P9X8U1"/>
<evidence type="ECO:0000256" key="5">
    <source>
        <dbReference type="ARBA" id="ARBA00023055"/>
    </source>
</evidence>
<dbReference type="Pfam" id="PF00108">
    <property type="entry name" value="Thiolase_N"/>
    <property type="match status" value="1"/>
</dbReference>
<organism evidence="12 13">
    <name type="scientific">Caulochytrium protostelioides</name>
    <dbReference type="NCBI Taxonomy" id="1555241"/>
    <lineage>
        <taxon>Eukaryota</taxon>
        <taxon>Fungi</taxon>
        <taxon>Fungi incertae sedis</taxon>
        <taxon>Chytridiomycota</taxon>
        <taxon>Chytridiomycota incertae sedis</taxon>
        <taxon>Chytridiomycetes</taxon>
        <taxon>Caulochytriales</taxon>
        <taxon>Caulochytriaceae</taxon>
        <taxon>Caulochytrium</taxon>
    </lineage>
</organism>
<evidence type="ECO:0000256" key="9">
    <source>
        <dbReference type="SAM" id="MobiDB-lite"/>
    </source>
</evidence>
<dbReference type="Proteomes" id="UP000274922">
    <property type="component" value="Unassembled WGS sequence"/>
</dbReference>
<dbReference type="AlphaFoldDB" id="A0A4P9X8U1"/>
<evidence type="ECO:0000256" key="2">
    <source>
        <dbReference type="ARBA" id="ARBA00012352"/>
    </source>
</evidence>
<dbReference type="PANTHER" id="PTHR42870">
    <property type="entry name" value="ACETYL-COA C-ACETYLTRANSFERASE"/>
    <property type="match status" value="1"/>
</dbReference>
<evidence type="ECO:0000313" key="13">
    <source>
        <dbReference type="Proteomes" id="UP000274922"/>
    </source>
</evidence>
<sequence>MAPPAGRKVYMVGVGMTHFDKPGRQSKDYPEYGLEAMTKALVDANLTFDDVAFAAAGYVYGESTSGQRVIYQLGTTGIPIVNVNNNCSTGSSALWLARQAVAGGMAECALAVGFEKMNPGSLGAVFPDRTNPNDLLLNRMSDACGFAAAPPAAQFFGNAGMEYLREHGGDPACLDRIAEKSHAHSTLNPYSQFNKRYTLAQVHDARRVFGAMTLLHCSPTSDGAAAVIVASEAFVRAHHLGAQAVEMVAHTMATDARAPFHGDRHVAQEVAGMGMTRRAAQAAFAQAGITPADVGVVELHDCFSCNELITYDALGLCAPGAAAAFVLSGAATLPAFRPAGARPAASVIVNPSGGLISKGHPLGATGLAQAAELTWQLRGWAGPRQVPQLRYALQHNIGLGGACVVGIYRAARDQFPPSRHLDETHAALYAPKSTSSSSSSSDGAVDSQEVMASKL</sequence>
<feature type="domain" description="Thiolase N-terminal" evidence="10">
    <location>
        <begin position="9"/>
        <end position="195"/>
    </location>
</feature>
<keyword evidence="6" id="KW-0446">Lipid-binding</keyword>
<evidence type="ECO:0000313" key="12">
    <source>
        <dbReference type="EMBL" id="RKP01685.1"/>
    </source>
</evidence>